<dbReference type="SMART" id="SM00799">
    <property type="entry name" value="DENN"/>
    <property type="match status" value="1"/>
</dbReference>
<dbReference type="Pfam" id="PF02141">
    <property type="entry name" value="DENN"/>
    <property type="match status" value="1"/>
</dbReference>
<dbReference type="InterPro" id="IPR037516">
    <property type="entry name" value="Tripartite_DENN"/>
</dbReference>
<dbReference type="PANTHER" id="PTHR15288:SF0">
    <property type="entry name" value="UDENN DOMAIN-CONTAINING PROTEIN"/>
    <property type="match status" value="1"/>
</dbReference>
<name>A0A7S1ALE0_NOCSC</name>
<dbReference type="InterPro" id="IPR043153">
    <property type="entry name" value="DENN_C"/>
</dbReference>
<dbReference type="PROSITE" id="PS50211">
    <property type="entry name" value="DENN"/>
    <property type="match status" value="1"/>
</dbReference>
<evidence type="ECO:0000256" key="1">
    <source>
        <dbReference type="SAM" id="MobiDB-lite"/>
    </source>
</evidence>
<evidence type="ECO:0000259" key="2">
    <source>
        <dbReference type="PROSITE" id="PS50211"/>
    </source>
</evidence>
<gene>
    <name evidence="3" type="ORF">NSCI0253_LOCUS32533</name>
</gene>
<feature type="domain" description="UDENN" evidence="2">
    <location>
        <begin position="428"/>
        <end position="907"/>
    </location>
</feature>
<feature type="compositionally biased region" description="Polar residues" evidence="1">
    <location>
        <begin position="796"/>
        <end position="811"/>
    </location>
</feature>
<feature type="region of interest" description="Disordered" evidence="1">
    <location>
        <begin position="1"/>
        <end position="53"/>
    </location>
</feature>
<dbReference type="InterPro" id="IPR001194">
    <property type="entry name" value="cDENN_dom"/>
</dbReference>
<dbReference type="InterPro" id="IPR051942">
    <property type="entry name" value="DENN_domain_containing_2"/>
</dbReference>
<evidence type="ECO:0000313" key="3">
    <source>
        <dbReference type="EMBL" id="CAD8858180.1"/>
    </source>
</evidence>
<sequence length="907" mass="100141">MTLEVRECTEDTAPETHEATSDYNSTCSSAGSSTSHLRGPGWERTSDAWDSLPGRGPMPRFARSRTILEEEWLYSRLGEVPMSIGVTSEIVVENSSECECGDFSHEEADGGCLQSLQSLLPTWCLCSQPQLPEEEEYPHTRLRWWHTVSAPMSGPMGFDTQHGPFAFANLQDDPNRPQRLIDLFLVIGNCGRSEVTVASGSEDDSRSRRPQTQDDVCDQGRSLKVLLRHPQALGRETKFGRLSAMLETRIASCCFPVHDPSLEYLVMPRREPFAFTILAAALPPESLDELPSDPMERLYCVAVCFDDSVTLGDIPELKGEVPKLGSATEVTSVAYCVVSRHPFIGAFGDILLRMHDGDELDFGVGGSQFGKTWSSSSFDRPPIPSDVDDPWQVEDSWEQLAARLRHSAEALRERVPAVAQSRAPSRRSRRCYTEPSMGATAALLSMTLALDGGEDVESIPADHTTINSYALERSATVPPRRISRLSGTGIRVSFASSVRPSFSSTVRGFVVQDDTHNDRVLTEEDKGPASVAGFSVAASTAMAVDRCPTIGSTSRKFVHGHRLSLRTGSSERRTSVGSQFSTRTDFDRFLYPSPQQMDSPIWANLQARRHSELLLEWAALPLFQHLSVDTVLQTVCALLLELRVLVVAQTIALGSAVVLGLNALLWPFRWQHLLLPVCPVAVQEDIIDAPVPFLCALTHDVVSHRQERQMRRRHNISVHRAQVSTLMSVSVKQGILICHVEQGKVLVPPDSSHLVGKLSVLPRTVREKAPALARLQERLFEARESNFEIRVGPGNLRSSMPESSANGTETEPLQRIPKPSSLQVNRESAQMCTELRAGLSELAVDLLNASGNVQDAELGSQAWLEKMQTLFCDPAKRDVTEHPFSKHFINTQTCHMFLFSATGGEDE</sequence>
<dbReference type="EMBL" id="HBFQ01045723">
    <property type="protein sequence ID" value="CAD8858180.1"/>
    <property type="molecule type" value="Transcribed_RNA"/>
</dbReference>
<feature type="compositionally biased region" description="Basic and acidic residues" evidence="1">
    <location>
        <begin position="1"/>
        <end position="20"/>
    </location>
</feature>
<protein>
    <recommendedName>
        <fullName evidence="2">UDENN domain-containing protein</fullName>
    </recommendedName>
</protein>
<accession>A0A7S1ALE0</accession>
<organism evidence="3">
    <name type="scientific">Noctiluca scintillans</name>
    <name type="common">Sea sparkle</name>
    <name type="synonym">Red tide dinoflagellate</name>
    <dbReference type="NCBI Taxonomy" id="2966"/>
    <lineage>
        <taxon>Eukaryota</taxon>
        <taxon>Sar</taxon>
        <taxon>Alveolata</taxon>
        <taxon>Dinophyceae</taxon>
        <taxon>Noctilucales</taxon>
        <taxon>Noctilucaceae</taxon>
        <taxon>Noctiluca</taxon>
    </lineage>
</organism>
<proteinExistence type="predicted"/>
<feature type="region of interest" description="Disordered" evidence="1">
    <location>
        <begin position="791"/>
        <end position="823"/>
    </location>
</feature>
<reference evidence="3" key="1">
    <citation type="submission" date="2021-01" db="EMBL/GenBank/DDBJ databases">
        <authorList>
            <person name="Corre E."/>
            <person name="Pelletier E."/>
            <person name="Niang G."/>
            <person name="Scheremetjew M."/>
            <person name="Finn R."/>
            <person name="Kale V."/>
            <person name="Holt S."/>
            <person name="Cochrane G."/>
            <person name="Meng A."/>
            <person name="Brown T."/>
            <person name="Cohen L."/>
        </authorList>
    </citation>
    <scope>NUCLEOTIDE SEQUENCE</scope>
</reference>
<dbReference type="PANTHER" id="PTHR15288">
    <property type="entry name" value="DENN DOMAIN-CONTAINING PROTEIN 2"/>
    <property type="match status" value="1"/>
</dbReference>
<dbReference type="AlphaFoldDB" id="A0A7S1ALE0"/>
<feature type="compositionally biased region" description="Low complexity" evidence="1">
    <location>
        <begin position="25"/>
        <end position="35"/>
    </location>
</feature>
<dbReference type="Gene3D" id="3.40.50.11500">
    <property type="match status" value="1"/>
</dbReference>